<protein>
    <submittedName>
        <fullName evidence="1">Uncharacterized protein</fullName>
    </submittedName>
</protein>
<evidence type="ECO:0000313" key="1">
    <source>
        <dbReference type="EMBL" id="MCX9004451.1"/>
    </source>
</evidence>
<proteinExistence type="predicted"/>
<accession>A0AAW5WBA6</accession>
<organism evidence="1 2">
    <name type="scientific">Citrobacter portucalensis</name>
    <dbReference type="NCBI Taxonomy" id="1639133"/>
    <lineage>
        <taxon>Bacteria</taxon>
        <taxon>Pseudomonadati</taxon>
        <taxon>Pseudomonadota</taxon>
        <taxon>Gammaproteobacteria</taxon>
        <taxon>Enterobacterales</taxon>
        <taxon>Enterobacteriaceae</taxon>
        <taxon>Citrobacter</taxon>
        <taxon>Citrobacter freundii complex</taxon>
    </lineage>
</organism>
<gene>
    <name evidence="1" type="ORF">NLN86_22800</name>
</gene>
<dbReference type="RefSeq" id="WP_267449639.1">
    <property type="nucleotide sequence ID" value="NZ_JANDBG010000033.1"/>
</dbReference>
<name>A0AAW5WBA6_9ENTR</name>
<comment type="caution">
    <text evidence="1">The sequence shown here is derived from an EMBL/GenBank/DDBJ whole genome shotgun (WGS) entry which is preliminary data.</text>
</comment>
<evidence type="ECO:0000313" key="2">
    <source>
        <dbReference type="Proteomes" id="UP001207430"/>
    </source>
</evidence>
<dbReference type="EMBL" id="JANDBG010000033">
    <property type="protein sequence ID" value="MCX9004451.1"/>
    <property type="molecule type" value="Genomic_DNA"/>
</dbReference>
<sequence length="67" mass="7444">MAHTDALATECIDLILENAGDINFTEAGIERAPILLKGDQHPRGDGEIPGRALIPTYYLKYRQRDCC</sequence>
<dbReference type="Proteomes" id="UP001207430">
    <property type="component" value="Unassembled WGS sequence"/>
</dbReference>
<dbReference type="AlphaFoldDB" id="A0AAW5WBA6"/>
<reference evidence="1" key="1">
    <citation type="submission" date="2022-07" db="EMBL/GenBank/DDBJ databases">
        <title>Genome Sequence of Citrobacter portucalensis from Edible Snails.</title>
        <authorList>
            <person name="Okafor A.C."/>
            <person name="Ogbo F.C."/>
            <person name="Ruppitsch W."/>
            <person name="Allerberger F."/>
        </authorList>
    </citation>
    <scope>NUCLEOTIDE SEQUENCE</scope>
    <source>
        <strain evidence="1">Igbk 7</strain>
    </source>
</reference>